<keyword evidence="1" id="KW-1133">Transmembrane helix</keyword>
<keyword evidence="1" id="KW-0812">Transmembrane</keyword>
<evidence type="ECO:0000313" key="2">
    <source>
        <dbReference type="EMBL" id="KAF2877053.1"/>
    </source>
</evidence>
<gene>
    <name evidence="2" type="ORF">BDV95DRAFT_558393</name>
</gene>
<sequence length="159" mass="17025">MRTMLTVMGLSLSHQRHVPTLWGGTVLTLFVIAIVGIRILFRTMRHAAVAASASSASHSLSAHSTAGVLIFHAASILTSHVASIFTFHTARMLTSHTAGIPIFHTARVLISPATRTLTPPTTTTATARVSECTASTWEHFVKLLFLLLIGCLGVRVVCL</sequence>
<evidence type="ECO:0000313" key="3">
    <source>
        <dbReference type="Proteomes" id="UP000481861"/>
    </source>
</evidence>
<feature type="transmembrane region" description="Helical" evidence="1">
    <location>
        <begin position="62"/>
        <end position="85"/>
    </location>
</feature>
<organism evidence="2 3">
    <name type="scientific">Massariosphaeria phaeospora</name>
    <dbReference type="NCBI Taxonomy" id="100035"/>
    <lineage>
        <taxon>Eukaryota</taxon>
        <taxon>Fungi</taxon>
        <taxon>Dikarya</taxon>
        <taxon>Ascomycota</taxon>
        <taxon>Pezizomycotina</taxon>
        <taxon>Dothideomycetes</taxon>
        <taxon>Pleosporomycetidae</taxon>
        <taxon>Pleosporales</taxon>
        <taxon>Pleosporales incertae sedis</taxon>
        <taxon>Massariosphaeria</taxon>
    </lineage>
</organism>
<keyword evidence="1" id="KW-0472">Membrane</keyword>
<protein>
    <submittedName>
        <fullName evidence="2">Uncharacterized protein</fullName>
    </submittedName>
</protein>
<proteinExistence type="predicted"/>
<dbReference type="Proteomes" id="UP000481861">
    <property type="component" value="Unassembled WGS sequence"/>
</dbReference>
<comment type="caution">
    <text evidence="2">The sequence shown here is derived from an EMBL/GenBank/DDBJ whole genome shotgun (WGS) entry which is preliminary data.</text>
</comment>
<dbReference type="AlphaFoldDB" id="A0A7C8II85"/>
<dbReference type="EMBL" id="JAADJZ010000002">
    <property type="protein sequence ID" value="KAF2877053.1"/>
    <property type="molecule type" value="Genomic_DNA"/>
</dbReference>
<feature type="transmembrane region" description="Helical" evidence="1">
    <location>
        <begin position="20"/>
        <end position="41"/>
    </location>
</feature>
<evidence type="ECO:0000256" key="1">
    <source>
        <dbReference type="SAM" id="Phobius"/>
    </source>
</evidence>
<keyword evidence="3" id="KW-1185">Reference proteome</keyword>
<name>A0A7C8II85_9PLEO</name>
<reference evidence="2 3" key="1">
    <citation type="submission" date="2020-01" db="EMBL/GenBank/DDBJ databases">
        <authorList>
            <consortium name="DOE Joint Genome Institute"/>
            <person name="Haridas S."/>
            <person name="Albert R."/>
            <person name="Binder M."/>
            <person name="Bloem J."/>
            <person name="Labutti K."/>
            <person name="Salamov A."/>
            <person name="Andreopoulos B."/>
            <person name="Baker S.E."/>
            <person name="Barry K."/>
            <person name="Bills G."/>
            <person name="Bluhm B.H."/>
            <person name="Cannon C."/>
            <person name="Castanera R."/>
            <person name="Culley D.E."/>
            <person name="Daum C."/>
            <person name="Ezra D."/>
            <person name="Gonzalez J.B."/>
            <person name="Henrissat B."/>
            <person name="Kuo A."/>
            <person name="Liang C."/>
            <person name="Lipzen A."/>
            <person name="Lutzoni F."/>
            <person name="Magnuson J."/>
            <person name="Mondo S."/>
            <person name="Nolan M."/>
            <person name="Ohm R."/>
            <person name="Pangilinan J."/>
            <person name="Park H.-J.H."/>
            <person name="Ramirez L."/>
            <person name="Alfaro M."/>
            <person name="Sun H."/>
            <person name="Tritt A."/>
            <person name="Yoshinaga Y."/>
            <person name="Zwiers L.-H.L."/>
            <person name="Turgeon B.G."/>
            <person name="Goodwin S.B."/>
            <person name="Spatafora J.W."/>
            <person name="Crous P.W."/>
            <person name="Grigoriev I.V."/>
        </authorList>
    </citation>
    <scope>NUCLEOTIDE SEQUENCE [LARGE SCALE GENOMIC DNA]</scope>
    <source>
        <strain evidence="2 3">CBS 611.86</strain>
    </source>
</reference>
<accession>A0A7C8II85</accession>